<keyword evidence="5" id="KW-0560">Oxidoreductase</keyword>
<evidence type="ECO:0000256" key="4">
    <source>
        <dbReference type="ARBA" id="ARBA00022723"/>
    </source>
</evidence>
<dbReference type="GeneID" id="71988779"/>
<keyword evidence="6" id="KW-0408">Iron</keyword>
<keyword evidence="10" id="KW-1185">Reference proteome</keyword>
<dbReference type="AlphaFoldDB" id="A0A9Q8PFG8"/>
<gene>
    <name evidence="9" type="ORF">CLAFUR5_08901</name>
</gene>
<dbReference type="PANTHER" id="PTHR33577:SF1">
    <property type="entry name" value="HEME HALOPEROXIDASE FAMILY PROFILE DOMAIN-CONTAINING PROTEIN"/>
    <property type="match status" value="1"/>
</dbReference>
<dbReference type="RefSeq" id="XP_047765823.1">
    <property type="nucleotide sequence ID" value="XM_047908049.1"/>
</dbReference>
<evidence type="ECO:0000256" key="5">
    <source>
        <dbReference type="ARBA" id="ARBA00023002"/>
    </source>
</evidence>
<evidence type="ECO:0000313" key="10">
    <source>
        <dbReference type="Proteomes" id="UP000756132"/>
    </source>
</evidence>
<dbReference type="OrthoDB" id="407298at2759"/>
<dbReference type="GO" id="GO:0046872">
    <property type="term" value="F:metal ion binding"/>
    <property type="evidence" value="ECO:0007669"/>
    <property type="project" value="UniProtKB-KW"/>
</dbReference>
<feature type="domain" description="Heme haloperoxidase family profile" evidence="8">
    <location>
        <begin position="76"/>
        <end position="158"/>
    </location>
</feature>
<evidence type="ECO:0000256" key="3">
    <source>
        <dbReference type="ARBA" id="ARBA00022617"/>
    </source>
</evidence>
<protein>
    <recommendedName>
        <fullName evidence="8">Heme haloperoxidase family profile domain-containing protein</fullName>
    </recommendedName>
</protein>
<dbReference type="Gene3D" id="1.10.489.10">
    <property type="entry name" value="Chloroperoxidase-like"/>
    <property type="match status" value="1"/>
</dbReference>
<accession>A0A9Q8PFG8</accession>
<comment type="similarity">
    <text evidence="7">Belongs to the chloroperoxidase family.</text>
</comment>
<dbReference type="Pfam" id="PF01328">
    <property type="entry name" value="Peroxidase_2"/>
    <property type="match status" value="1"/>
</dbReference>
<keyword evidence="4" id="KW-0479">Metal-binding</keyword>
<evidence type="ECO:0000313" key="9">
    <source>
        <dbReference type="EMBL" id="UJO21457.1"/>
    </source>
</evidence>
<proteinExistence type="inferred from homology"/>
<sequence length="158" mass="17009">MKYSLVLLGSALTANAFPRIMEMNNQMLETRDAAFYEAVHERSLEEKRQLPSTTAAQAYSKSRGNCGVIDCLVFDADKQYVSTTNQIRGLCPGLNAAANHEYLDRSGVVGIQNTITGLGQLYGMSVDLAGFLAAYGIIFDGDPVLGTWSIGQVSPPPA</sequence>
<dbReference type="Proteomes" id="UP000756132">
    <property type="component" value="Chromosome 9"/>
</dbReference>
<dbReference type="GO" id="GO:0004601">
    <property type="term" value="F:peroxidase activity"/>
    <property type="evidence" value="ECO:0007669"/>
    <property type="project" value="UniProtKB-KW"/>
</dbReference>
<keyword evidence="3" id="KW-0349">Heme</keyword>
<dbReference type="SUPFAM" id="SSF47571">
    <property type="entry name" value="Cloroperoxidase"/>
    <property type="match status" value="1"/>
</dbReference>
<evidence type="ECO:0000256" key="7">
    <source>
        <dbReference type="ARBA" id="ARBA00025795"/>
    </source>
</evidence>
<evidence type="ECO:0000256" key="2">
    <source>
        <dbReference type="ARBA" id="ARBA00022559"/>
    </source>
</evidence>
<dbReference type="KEGG" id="ffu:CLAFUR5_08901"/>
<evidence type="ECO:0000259" key="8">
    <source>
        <dbReference type="PROSITE" id="PS51405"/>
    </source>
</evidence>
<dbReference type="InterPro" id="IPR036851">
    <property type="entry name" value="Chloroperoxidase-like_sf"/>
</dbReference>
<comment type="cofactor">
    <cofactor evidence="1">
        <name>heme b</name>
        <dbReference type="ChEBI" id="CHEBI:60344"/>
    </cofactor>
</comment>
<dbReference type="PROSITE" id="PS51405">
    <property type="entry name" value="HEME_HALOPEROXIDASE"/>
    <property type="match status" value="1"/>
</dbReference>
<keyword evidence="2" id="KW-0575">Peroxidase</keyword>
<name>A0A9Q8PFG8_PASFU</name>
<organism evidence="9 10">
    <name type="scientific">Passalora fulva</name>
    <name type="common">Tomato leaf mold</name>
    <name type="synonym">Cladosporium fulvum</name>
    <dbReference type="NCBI Taxonomy" id="5499"/>
    <lineage>
        <taxon>Eukaryota</taxon>
        <taxon>Fungi</taxon>
        <taxon>Dikarya</taxon>
        <taxon>Ascomycota</taxon>
        <taxon>Pezizomycotina</taxon>
        <taxon>Dothideomycetes</taxon>
        <taxon>Dothideomycetidae</taxon>
        <taxon>Mycosphaerellales</taxon>
        <taxon>Mycosphaerellaceae</taxon>
        <taxon>Fulvia</taxon>
    </lineage>
</organism>
<reference evidence="9" key="1">
    <citation type="submission" date="2021-12" db="EMBL/GenBank/DDBJ databases">
        <authorList>
            <person name="Zaccaron A."/>
            <person name="Stergiopoulos I."/>
        </authorList>
    </citation>
    <scope>NUCLEOTIDE SEQUENCE</scope>
    <source>
        <strain evidence="9">Race5_Kim</strain>
    </source>
</reference>
<dbReference type="EMBL" id="CP090171">
    <property type="protein sequence ID" value="UJO21457.1"/>
    <property type="molecule type" value="Genomic_DNA"/>
</dbReference>
<evidence type="ECO:0000256" key="1">
    <source>
        <dbReference type="ARBA" id="ARBA00001970"/>
    </source>
</evidence>
<evidence type="ECO:0000256" key="6">
    <source>
        <dbReference type="ARBA" id="ARBA00023004"/>
    </source>
</evidence>
<dbReference type="PANTHER" id="PTHR33577">
    <property type="entry name" value="STERIGMATOCYSTIN BIOSYNTHESIS PEROXIDASE STCC-RELATED"/>
    <property type="match status" value="1"/>
</dbReference>
<dbReference type="InterPro" id="IPR000028">
    <property type="entry name" value="Chloroperoxidase"/>
</dbReference>
<reference evidence="9" key="2">
    <citation type="journal article" date="2022" name="Microb. Genom.">
        <title>A chromosome-scale genome assembly of the tomato pathogen Cladosporium fulvum reveals a compartmentalized genome architecture and the presence of a dispensable chromosome.</title>
        <authorList>
            <person name="Zaccaron A.Z."/>
            <person name="Chen L.H."/>
            <person name="Samaras A."/>
            <person name="Stergiopoulos I."/>
        </authorList>
    </citation>
    <scope>NUCLEOTIDE SEQUENCE</scope>
    <source>
        <strain evidence="9">Race5_Kim</strain>
    </source>
</reference>